<comment type="similarity">
    <text evidence="1">Belongs to the TenA family.</text>
</comment>
<protein>
    <recommendedName>
        <fullName evidence="1">Aminopyrimidine aminohydrolase</fullName>
        <ecNumber evidence="1">3.5.99.2</ecNumber>
    </recommendedName>
</protein>
<dbReference type="InterPro" id="IPR004305">
    <property type="entry name" value="Thiaminase-2/PQQC"/>
</dbReference>
<dbReference type="PANTHER" id="PTHR43198:SF2">
    <property type="entry name" value="SI:CH1073-67J19.1-RELATED"/>
    <property type="match status" value="1"/>
</dbReference>
<evidence type="ECO:0000259" key="3">
    <source>
        <dbReference type="Pfam" id="PF03070"/>
    </source>
</evidence>
<reference evidence="4" key="1">
    <citation type="submission" date="2019-02" db="EMBL/GenBank/DDBJ databases">
        <authorList>
            <person name="Gruber-Vodicka R. H."/>
            <person name="Seah K. B. B."/>
        </authorList>
    </citation>
    <scope>NUCLEOTIDE SEQUENCE</scope>
    <source>
        <strain evidence="4">BECK_M6</strain>
    </source>
</reference>
<dbReference type="AlphaFoldDB" id="A0A450USU4"/>
<dbReference type="GO" id="GO:0005829">
    <property type="term" value="C:cytosol"/>
    <property type="evidence" value="ECO:0007669"/>
    <property type="project" value="TreeGrafter"/>
</dbReference>
<feature type="domain" description="Thiaminase-2/PQQC" evidence="3">
    <location>
        <begin position="102"/>
        <end position="306"/>
    </location>
</feature>
<dbReference type="Gene3D" id="1.20.910.10">
    <property type="entry name" value="Heme oxygenase-like"/>
    <property type="match status" value="1"/>
</dbReference>
<dbReference type="PANTHER" id="PTHR43198">
    <property type="entry name" value="BIFUNCTIONAL TH2 PROTEIN"/>
    <property type="match status" value="1"/>
</dbReference>
<evidence type="ECO:0000256" key="1">
    <source>
        <dbReference type="RuleBase" id="RU363093"/>
    </source>
</evidence>
<dbReference type="InterPro" id="IPR016084">
    <property type="entry name" value="Haem_Oase-like_multi-hlx"/>
</dbReference>
<dbReference type="Pfam" id="PF03070">
    <property type="entry name" value="TENA_THI-4"/>
    <property type="match status" value="1"/>
</dbReference>
<dbReference type="InterPro" id="IPR050967">
    <property type="entry name" value="Thiamine_Salvage_TenA"/>
</dbReference>
<dbReference type="UniPathway" id="UPA00060"/>
<feature type="region of interest" description="Disordered" evidence="2">
    <location>
        <begin position="68"/>
        <end position="96"/>
    </location>
</feature>
<dbReference type="GO" id="GO:0050334">
    <property type="term" value="F:thiaminase activity"/>
    <property type="evidence" value="ECO:0007669"/>
    <property type="project" value="UniProtKB-EC"/>
</dbReference>
<comment type="function">
    <text evidence="1">Catalyzes an amino-pyrimidine hydrolysis reaction at the C5' of the pyrimidine moiety of thiamine compounds, a reaction that is part of a thiamine salvage pathway.</text>
</comment>
<comment type="catalytic activity">
    <reaction evidence="1">
        <text>thiamine + H2O = 5-(2-hydroxyethyl)-4-methylthiazole + 4-amino-5-hydroxymethyl-2-methylpyrimidine + H(+)</text>
        <dbReference type="Rhea" id="RHEA:17509"/>
        <dbReference type="ChEBI" id="CHEBI:15377"/>
        <dbReference type="ChEBI" id="CHEBI:15378"/>
        <dbReference type="ChEBI" id="CHEBI:16892"/>
        <dbReference type="ChEBI" id="CHEBI:17957"/>
        <dbReference type="ChEBI" id="CHEBI:18385"/>
        <dbReference type="EC" id="3.5.99.2"/>
    </reaction>
</comment>
<keyword evidence="1" id="KW-0784">Thiamine biosynthesis</keyword>
<dbReference type="GO" id="GO:0009228">
    <property type="term" value="P:thiamine biosynthetic process"/>
    <property type="evidence" value="ECO:0007669"/>
    <property type="project" value="UniProtKB-KW"/>
</dbReference>
<gene>
    <name evidence="4" type="ORF">BECKLFY1418A_GA0070994_105123</name>
</gene>
<comment type="catalytic activity">
    <reaction evidence="1">
        <text>4-amino-5-aminomethyl-2-methylpyrimidine + H2O = 4-amino-5-hydroxymethyl-2-methylpyrimidine + NH4(+)</text>
        <dbReference type="Rhea" id="RHEA:31799"/>
        <dbReference type="ChEBI" id="CHEBI:15377"/>
        <dbReference type="ChEBI" id="CHEBI:16892"/>
        <dbReference type="ChEBI" id="CHEBI:28938"/>
        <dbReference type="ChEBI" id="CHEBI:63416"/>
        <dbReference type="EC" id="3.5.99.2"/>
    </reaction>
</comment>
<dbReference type="EC" id="3.5.99.2" evidence="1"/>
<dbReference type="NCBIfam" id="TIGR04306">
    <property type="entry name" value="salvage_TenA"/>
    <property type="match status" value="1"/>
</dbReference>
<dbReference type="InterPro" id="IPR027574">
    <property type="entry name" value="Thiaminase_II"/>
</dbReference>
<keyword evidence="1" id="KW-0378">Hydrolase</keyword>
<dbReference type="GO" id="GO:0009229">
    <property type="term" value="P:thiamine diphosphate biosynthetic process"/>
    <property type="evidence" value="ECO:0007669"/>
    <property type="project" value="UniProtKB-UniPathway"/>
</dbReference>
<dbReference type="SUPFAM" id="SSF48613">
    <property type="entry name" value="Heme oxygenase-like"/>
    <property type="match status" value="1"/>
</dbReference>
<dbReference type="EMBL" id="CAADFH010000051">
    <property type="protein sequence ID" value="VFJ95589.1"/>
    <property type="molecule type" value="Genomic_DNA"/>
</dbReference>
<proteinExistence type="inferred from homology"/>
<organism evidence="4">
    <name type="scientific">Candidatus Kentrum sp. LFY</name>
    <dbReference type="NCBI Taxonomy" id="2126342"/>
    <lineage>
        <taxon>Bacteria</taxon>
        <taxon>Pseudomonadati</taxon>
        <taxon>Pseudomonadota</taxon>
        <taxon>Gammaproteobacteria</taxon>
        <taxon>Candidatus Kentrum</taxon>
    </lineage>
</organism>
<comment type="pathway">
    <text evidence="1">Cofactor biosynthesis; thiamine diphosphate biosynthesis.</text>
</comment>
<accession>A0A450USU4</accession>
<evidence type="ECO:0000313" key="4">
    <source>
        <dbReference type="EMBL" id="VFJ95589.1"/>
    </source>
</evidence>
<dbReference type="CDD" id="cd19365">
    <property type="entry name" value="TenA_C-like"/>
    <property type="match status" value="1"/>
</dbReference>
<feature type="compositionally biased region" description="Polar residues" evidence="2">
    <location>
        <begin position="72"/>
        <end position="96"/>
    </location>
</feature>
<name>A0A450USU4_9GAMM</name>
<sequence>MRGPRFDKDSSPYRCQAPVFSIPVPSGETEREINESAKLVLEPTKHDPILIKRNWRLVKADPIVKPSRKQTKYSNPIPQPKATNMTQPPTRQTPFTETLRERTRPLVDKILSHPFVAGLTDGALEMGSFRFYAVQDALFLREFARALCIAAAKAPSEDTMIMFNEHAIGILRDEKALHTGFFQDWGISETDVLETPMAPTNLAYTNYLLSIAYQRPFHELLAALLPCYWIYGEVGKALRGRGSEEATYQRWIDTYGGEEFAEAVQTLVTLTDRIAADLDASERQAMTQHFITTSRYEWMFWEMGYQKERWPV</sequence>
<evidence type="ECO:0000256" key="2">
    <source>
        <dbReference type="SAM" id="MobiDB-lite"/>
    </source>
</evidence>